<organism evidence="1">
    <name type="scientific">marine metagenome</name>
    <dbReference type="NCBI Taxonomy" id="408172"/>
    <lineage>
        <taxon>unclassified sequences</taxon>
        <taxon>metagenomes</taxon>
        <taxon>ecological metagenomes</taxon>
    </lineage>
</organism>
<gene>
    <name evidence="1" type="ORF">METZ01_LOCUS357672</name>
</gene>
<evidence type="ECO:0000313" key="1">
    <source>
        <dbReference type="EMBL" id="SVD04818.1"/>
    </source>
</evidence>
<dbReference type="SUPFAM" id="SSF55874">
    <property type="entry name" value="ATPase domain of HSP90 chaperone/DNA topoisomerase II/histidine kinase"/>
    <property type="match status" value="1"/>
</dbReference>
<sequence>MKEITEKFEDCPPRADALINSLRAFGYNLGMALADLIDNSIFAEAKNVIIKYEWNDGDPWVRILDDGKGMTEEKLIQAMRVGSSSPNEDRNPKDLGRFGLGLKTASWSQCKYLLVRTKTQEGEISSRYWDLDHVDKSNRWEIGK</sequence>
<proteinExistence type="predicted"/>
<dbReference type="Pfam" id="PF13589">
    <property type="entry name" value="HATPase_c_3"/>
    <property type="match status" value="1"/>
</dbReference>
<protein>
    <recommendedName>
        <fullName evidence="2">Histidine kinase/HSP90-like ATPase domain-containing protein</fullName>
    </recommendedName>
</protein>
<dbReference type="InterPro" id="IPR036890">
    <property type="entry name" value="HATPase_C_sf"/>
</dbReference>
<reference evidence="1" key="1">
    <citation type="submission" date="2018-05" db="EMBL/GenBank/DDBJ databases">
        <authorList>
            <person name="Lanie J.A."/>
            <person name="Ng W.-L."/>
            <person name="Kazmierczak K.M."/>
            <person name="Andrzejewski T.M."/>
            <person name="Davidsen T.M."/>
            <person name="Wayne K.J."/>
            <person name="Tettelin H."/>
            <person name="Glass J.I."/>
            <person name="Rusch D."/>
            <person name="Podicherti R."/>
            <person name="Tsui H.-C.T."/>
            <person name="Winkler M.E."/>
        </authorList>
    </citation>
    <scope>NUCLEOTIDE SEQUENCE</scope>
</reference>
<dbReference type="AlphaFoldDB" id="A0A382S6N6"/>
<dbReference type="Gene3D" id="3.30.565.10">
    <property type="entry name" value="Histidine kinase-like ATPase, C-terminal domain"/>
    <property type="match status" value="1"/>
</dbReference>
<evidence type="ECO:0008006" key="2">
    <source>
        <dbReference type="Google" id="ProtNLM"/>
    </source>
</evidence>
<accession>A0A382S6N6</accession>
<dbReference type="EMBL" id="UINC01126376">
    <property type="protein sequence ID" value="SVD04818.1"/>
    <property type="molecule type" value="Genomic_DNA"/>
</dbReference>
<name>A0A382S6N6_9ZZZZ</name>
<feature type="non-terminal residue" evidence="1">
    <location>
        <position position="144"/>
    </location>
</feature>